<reference evidence="1 2" key="1">
    <citation type="journal article" date="2019" name="Sci. Rep.">
        <title>Orb-weaving spider Araneus ventricosus genome elucidates the spidroin gene catalogue.</title>
        <authorList>
            <person name="Kono N."/>
            <person name="Nakamura H."/>
            <person name="Ohtoshi R."/>
            <person name="Moran D.A.P."/>
            <person name="Shinohara A."/>
            <person name="Yoshida Y."/>
            <person name="Fujiwara M."/>
            <person name="Mori M."/>
            <person name="Tomita M."/>
            <person name="Arakawa K."/>
        </authorList>
    </citation>
    <scope>NUCLEOTIDE SEQUENCE [LARGE SCALE GENOMIC DNA]</scope>
</reference>
<sequence length="131" mass="15741">MDRGFTRLALYELIKESLDKSIDEKFQFLENRVAEITRCPDAEKSSLKRSLSHFKSDFKKKWSSANRKEERFLQKNRDWLENIIQVPIYSSNFRCRPQKDFIESSERSKRRKTVELRQQSNPQELTFAAFN</sequence>
<keyword evidence="2" id="KW-1185">Reference proteome</keyword>
<dbReference type="EMBL" id="BGPR01073626">
    <property type="protein sequence ID" value="GBO46148.1"/>
    <property type="molecule type" value="Genomic_DNA"/>
</dbReference>
<comment type="caution">
    <text evidence="1">The sequence shown here is derived from an EMBL/GenBank/DDBJ whole genome shotgun (WGS) entry which is preliminary data.</text>
</comment>
<protein>
    <submittedName>
        <fullName evidence="1">Uncharacterized protein</fullName>
    </submittedName>
</protein>
<evidence type="ECO:0000313" key="1">
    <source>
        <dbReference type="EMBL" id="GBO46148.1"/>
    </source>
</evidence>
<gene>
    <name evidence="1" type="ORF">AVEN_51500_1</name>
</gene>
<dbReference type="OrthoDB" id="6759286at2759"/>
<proteinExistence type="predicted"/>
<dbReference type="Proteomes" id="UP000499080">
    <property type="component" value="Unassembled WGS sequence"/>
</dbReference>
<dbReference type="AlphaFoldDB" id="A0A4Y2XA98"/>
<evidence type="ECO:0000313" key="2">
    <source>
        <dbReference type="Proteomes" id="UP000499080"/>
    </source>
</evidence>
<name>A0A4Y2XA98_ARAVE</name>
<organism evidence="1 2">
    <name type="scientific">Araneus ventricosus</name>
    <name type="common">Orbweaver spider</name>
    <name type="synonym">Epeira ventricosa</name>
    <dbReference type="NCBI Taxonomy" id="182803"/>
    <lineage>
        <taxon>Eukaryota</taxon>
        <taxon>Metazoa</taxon>
        <taxon>Ecdysozoa</taxon>
        <taxon>Arthropoda</taxon>
        <taxon>Chelicerata</taxon>
        <taxon>Arachnida</taxon>
        <taxon>Araneae</taxon>
        <taxon>Araneomorphae</taxon>
        <taxon>Entelegynae</taxon>
        <taxon>Araneoidea</taxon>
        <taxon>Araneidae</taxon>
        <taxon>Araneus</taxon>
    </lineage>
</organism>
<accession>A0A4Y2XA98</accession>